<dbReference type="Gene3D" id="3.20.20.80">
    <property type="entry name" value="Glycosidases"/>
    <property type="match status" value="1"/>
</dbReference>
<dbReference type="GeneID" id="78294252"/>
<dbReference type="SUPFAM" id="SSF51445">
    <property type="entry name" value="(Trans)glycosidases"/>
    <property type="match status" value="1"/>
</dbReference>
<dbReference type="SUPFAM" id="SSF49344">
    <property type="entry name" value="CBD9-like"/>
    <property type="match status" value="1"/>
</dbReference>
<accession>A0A2U1B8G0</accession>
<evidence type="ECO:0000256" key="3">
    <source>
        <dbReference type="ARBA" id="ARBA00023295"/>
    </source>
</evidence>
<evidence type="ECO:0000256" key="1">
    <source>
        <dbReference type="ARBA" id="ARBA00008875"/>
    </source>
</evidence>
<evidence type="ECO:0000313" key="7">
    <source>
        <dbReference type="Proteomes" id="UP000245959"/>
    </source>
</evidence>
<dbReference type="RefSeq" id="WP_165832810.1">
    <property type="nucleotide sequence ID" value="NZ_CABMMC010000039.1"/>
</dbReference>
<name>A0A2U1B8G0_9BACT</name>
<organism evidence="6 7">
    <name type="scientific">Victivallis vadensis</name>
    <dbReference type="NCBI Taxonomy" id="172901"/>
    <lineage>
        <taxon>Bacteria</taxon>
        <taxon>Pseudomonadati</taxon>
        <taxon>Lentisphaerota</taxon>
        <taxon>Lentisphaeria</taxon>
        <taxon>Victivallales</taxon>
        <taxon>Victivallaceae</taxon>
        <taxon>Victivallis</taxon>
    </lineage>
</organism>
<evidence type="ECO:0000313" key="6">
    <source>
        <dbReference type="EMBL" id="PVY44938.1"/>
    </source>
</evidence>
<proteinExistence type="inferred from homology"/>
<evidence type="ECO:0000259" key="5">
    <source>
        <dbReference type="Pfam" id="PF01229"/>
    </source>
</evidence>
<dbReference type="InterPro" id="IPR049166">
    <property type="entry name" value="GH39_cat"/>
</dbReference>
<dbReference type="PANTHER" id="PTHR12631:SF10">
    <property type="entry name" value="BETA-XYLOSIDASE-LIKE PROTEIN-RELATED"/>
    <property type="match status" value="1"/>
</dbReference>
<dbReference type="InterPro" id="IPR051923">
    <property type="entry name" value="Glycosyl_Hydrolase_39"/>
</dbReference>
<dbReference type="PANTHER" id="PTHR12631">
    <property type="entry name" value="ALPHA-L-IDURONIDASE"/>
    <property type="match status" value="1"/>
</dbReference>
<feature type="signal peptide" evidence="4">
    <location>
        <begin position="1"/>
        <end position="21"/>
    </location>
</feature>
<keyword evidence="3" id="KW-0326">Glycosidase</keyword>
<reference evidence="6 7" key="1">
    <citation type="submission" date="2018-04" db="EMBL/GenBank/DDBJ databases">
        <title>Genomic Encyclopedia of Type Strains, Phase IV (KMG-IV): sequencing the most valuable type-strain genomes for metagenomic binning, comparative biology and taxonomic classification.</title>
        <authorList>
            <person name="Goeker M."/>
        </authorList>
    </citation>
    <scope>NUCLEOTIDE SEQUENCE [LARGE SCALE GENOMIC DNA]</scope>
    <source>
        <strain evidence="6 7">DSM 14823</strain>
    </source>
</reference>
<keyword evidence="4" id="KW-0732">Signal</keyword>
<dbReference type="Proteomes" id="UP000245959">
    <property type="component" value="Unassembled WGS sequence"/>
</dbReference>
<keyword evidence="2 6" id="KW-0378">Hydrolase</keyword>
<dbReference type="Gene3D" id="2.60.40.1190">
    <property type="match status" value="1"/>
</dbReference>
<keyword evidence="7" id="KW-1185">Reference proteome</keyword>
<feature type="domain" description="Glycosyl hydrolases family 39 N-terminal catalytic" evidence="5">
    <location>
        <begin position="329"/>
        <end position="435"/>
    </location>
</feature>
<dbReference type="GO" id="GO:0004553">
    <property type="term" value="F:hydrolase activity, hydrolyzing O-glycosyl compounds"/>
    <property type="evidence" value="ECO:0007669"/>
    <property type="project" value="TreeGrafter"/>
</dbReference>
<dbReference type="AlphaFoldDB" id="A0A2U1B8G0"/>
<comment type="caution">
    <text evidence="6">The sequence shown here is derived from an EMBL/GenBank/DDBJ whole genome shotgun (WGS) entry which is preliminary data.</text>
</comment>
<comment type="similarity">
    <text evidence="1">Belongs to the glycosyl hydrolase 39 family.</text>
</comment>
<sequence>MKHLQPLYAVSALLLATACPAAELAAPRPWLAFDRYEQYRPSFYSGKGKLENVSGGVRLTGDTRTFVLRDRKFLIHSHNSPEAALFDCELASSNPVKVVISGTADGKPFRSAPAELRPGMKQLRVELGKPGLLAVSGLEILNPGGKLDLTLRRAALEYATNPAQALLVAPALPSRLAILNPGEPVRLSVTNPTAETISFTIDGKLTHFYGKALPFRAEQKLAPGQSATVSVPELPALNGHWQLDWTVRSGSDAATGKAGLAILPALPAYQAKPDDFKFGVCSHPGRWAEGERELEAQATARIGAAYVRTGVDWSNIQPTAAPPDYRLFDSVVDLFARHGIETQGMFGFCARWAAPESTRNAPKWQEWNRAKPDLDAWKSYVEATARHFQGRIRIWEIWNEPDLHAFSHFSAADYVDLARVAHATVKAVDPGLTVFSAGFAGLSPHPGRRDPDYQYKVMRDGKQYFDVHAYHGHSNYATYARQIDERLLPLREKAGVTIPWYANETAVSAIGGTEREQASALFKKLLFSWSRGAIGYNWYDLRNDGFTATDPEHHFGLLTHDFQAKPVLSVYHTLARCFRGARFERNLELPEGCVGFEFSNGPDRLLAVWNEADTATGPIPVLTDARRAERIDLMGNAVNQPLAAGLTLLDLTAAPAILRLENAKRAELKPELISFESGAVVPGQPFALTLTLANPTGKAADFKLAFRPKKGITLTPAETTVHAAPGQKQVVTVNGKAAADSRPDRVRLAYSLAGTPFHGEFDVPLRAATRIPAGDGNYRRKPDFRLDRPAQVVSYCEGDPSKRHLVWQGPEDLSAGVYLRKDAEELEIYTAVTDDVHVQPATGTDIWQGDSIQFALSIPGQNGSWKIGLARLANGRAQTFVWEAPTGFDPAAATDAIRLTTFRDDKAHRTAYRARLKLDAFGLTEQRLRDGIRFNLLINDNDGELREGFIQIAPGISEWKNFEKFPLIVFE</sequence>
<dbReference type="CDD" id="cd09621">
    <property type="entry name" value="CBM9_like_5"/>
    <property type="match status" value="1"/>
</dbReference>
<feature type="chain" id="PRO_5015681349" evidence="4">
    <location>
        <begin position="22"/>
        <end position="971"/>
    </location>
</feature>
<dbReference type="InterPro" id="IPR017853">
    <property type="entry name" value="GH"/>
</dbReference>
<dbReference type="EMBL" id="QEKH01000004">
    <property type="protein sequence ID" value="PVY44938.1"/>
    <property type="molecule type" value="Genomic_DNA"/>
</dbReference>
<evidence type="ECO:0000256" key="2">
    <source>
        <dbReference type="ARBA" id="ARBA00022801"/>
    </source>
</evidence>
<dbReference type="PROSITE" id="PS51257">
    <property type="entry name" value="PROKAR_LIPOPROTEIN"/>
    <property type="match status" value="1"/>
</dbReference>
<gene>
    <name evidence="6" type="ORF">C8D82_10482</name>
</gene>
<protein>
    <submittedName>
        <fullName evidence="6">Glycosyl hydrolase family 39</fullName>
    </submittedName>
</protein>
<evidence type="ECO:0000256" key="4">
    <source>
        <dbReference type="SAM" id="SignalP"/>
    </source>
</evidence>
<dbReference type="Pfam" id="PF01229">
    <property type="entry name" value="Glyco_hydro_39"/>
    <property type="match status" value="1"/>
</dbReference>